<name>A0A4Y7KI77_PAPSO</name>
<dbReference type="Pfam" id="PF04864">
    <property type="entry name" value="Alliinase_C"/>
    <property type="match status" value="1"/>
</dbReference>
<dbReference type="Gramene" id="RZC72072">
    <property type="protein sequence ID" value="RZC72072"/>
    <property type="gene ID" value="C5167_035234"/>
</dbReference>
<dbReference type="OMA" id="EHTEKFD"/>
<keyword evidence="3" id="KW-0663">Pyridoxal phosphate</keyword>
<evidence type="ECO:0000259" key="4">
    <source>
        <dbReference type="Pfam" id="PF04864"/>
    </source>
</evidence>
<dbReference type="AlphaFoldDB" id="A0A4Y7KI77"/>
<reference evidence="5 6" key="1">
    <citation type="journal article" date="2018" name="Science">
        <title>The opium poppy genome and morphinan production.</title>
        <authorList>
            <person name="Guo L."/>
            <person name="Winzer T."/>
            <person name="Yang X."/>
            <person name="Li Y."/>
            <person name="Ning Z."/>
            <person name="He Z."/>
            <person name="Teodor R."/>
            <person name="Lu Y."/>
            <person name="Bowser T.A."/>
            <person name="Graham I.A."/>
            <person name="Ye K."/>
        </authorList>
    </citation>
    <scope>NUCLEOTIDE SEQUENCE [LARGE SCALE GENOMIC DNA]</scope>
    <source>
        <strain evidence="6">cv. HN1</strain>
        <tissue evidence="5">Leaves</tissue>
    </source>
</reference>
<proteinExistence type="inferred from homology"/>
<keyword evidence="6" id="KW-1185">Reference proteome</keyword>
<dbReference type="STRING" id="3469.A0A4Y7KI77"/>
<evidence type="ECO:0000256" key="1">
    <source>
        <dbReference type="ARBA" id="ARBA00001933"/>
    </source>
</evidence>
<dbReference type="OrthoDB" id="2020362at2759"/>
<feature type="domain" description="Alliinase C-terminal" evidence="4">
    <location>
        <begin position="109"/>
        <end position="466"/>
    </location>
</feature>
<organism evidence="5 6">
    <name type="scientific">Papaver somniferum</name>
    <name type="common">Opium poppy</name>
    <dbReference type="NCBI Taxonomy" id="3469"/>
    <lineage>
        <taxon>Eukaryota</taxon>
        <taxon>Viridiplantae</taxon>
        <taxon>Streptophyta</taxon>
        <taxon>Embryophyta</taxon>
        <taxon>Tracheophyta</taxon>
        <taxon>Spermatophyta</taxon>
        <taxon>Magnoliopsida</taxon>
        <taxon>Ranunculales</taxon>
        <taxon>Papaveraceae</taxon>
        <taxon>Papaveroideae</taxon>
        <taxon>Papaver</taxon>
    </lineage>
</organism>
<accession>A0A4Y7KI77</accession>
<comment type="similarity">
    <text evidence="2">Belongs to the alliinase family.</text>
</comment>
<dbReference type="GO" id="GO:0008483">
    <property type="term" value="F:transaminase activity"/>
    <property type="evidence" value="ECO:0007669"/>
    <property type="project" value="TreeGrafter"/>
</dbReference>
<dbReference type="GO" id="GO:0016846">
    <property type="term" value="F:carbon-sulfur lyase activity"/>
    <property type="evidence" value="ECO:0007669"/>
    <property type="project" value="InterPro"/>
</dbReference>
<dbReference type="CDD" id="cd00609">
    <property type="entry name" value="AAT_like"/>
    <property type="match status" value="1"/>
</dbReference>
<dbReference type="Gene3D" id="3.40.640.10">
    <property type="entry name" value="Type I PLP-dependent aspartate aminotransferase-like (Major domain)"/>
    <property type="match status" value="1"/>
</dbReference>
<comment type="cofactor">
    <cofactor evidence="1">
        <name>pyridoxal 5'-phosphate</name>
        <dbReference type="ChEBI" id="CHEBI:597326"/>
    </cofactor>
</comment>
<dbReference type="InterPro" id="IPR015421">
    <property type="entry name" value="PyrdxlP-dep_Trfase_major"/>
</dbReference>
<dbReference type="InterPro" id="IPR015424">
    <property type="entry name" value="PyrdxlP-dep_Trfase"/>
</dbReference>
<protein>
    <recommendedName>
        <fullName evidence="4">Alliinase C-terminal domain-containing protein</fullName>
    </recommendedName>
</protein>
<dbReference type="InterPro" id="IPR015422">
    <property type="entry name" value="PyrdxlP-dep_Trfase_small"/>
</dbReference>
<dbReference type="Proteomes" id="UP000316621">
    <property type="component" value="Chromosome 7"/>
</dbReference>
<dbReference type="Gene3D" id="3.90.1150.10">
    <property type="entry name" value="Aspartate Aminotransferase, domain 1"/>
    <property type="match status" value="1"/>
</dbReference>
<dbReference type="EMBL" id="CM010721">
    <property type="protein sequence ID" value="RZC72072.1"/>
    <property type="molecule type" value="Genomic_DNA"/>
</dbReference>
<dbReference type="PANTHER" id="PTHR43795:SF22">
    <property type="entry name" value="TRYPTOPHAN AMINOTRANSFERASE-RELATED PROTEIN 2"/>
    <property type="match status" value="1"/>
</dbReference>
<dbReference type="PANTHER" id="PTHR43795">
    <property type="entry name" value="BIFUNCTIONAL ASPARTATE AMINOTRANSFERASE AND GLUTAMATE/ASPARTATE-PREPHENATE AMINOTRANSFERASE-RELATED"/>
    <property type="match status" value="1"/>
</dbReference>
<gene>
    <name evidence="5" type="ORF">C5167_035234</name>
</gene>
<sequence>MAMGFNKMLRFLSLKHLLMLSMALNLSLLLSRLIAESESLRFKIQEDEKSQERGGNDHYCLVWGTRDNTCDTSTSDQSTAHVSKNTSPPAALAEDIEVEKAIQPDSVIINLDHGDPTMYEQFWEKTGEKATIVIPGWQSLSYFSDISNVCWFLEPEFAGEVRRLHKLVGNANTDDRHIVVGTGSTQLYMAALYALAPTDTSKQPISVVSAAPFYSSYPLMTDFLKSGLYKWGGDAYTFNGEEPYIELITSPNNPDGFTRKPVVNGTGGILVHDLAYYWPQYTPITSQLDHELLLFTVSKSTGHAGTRIGWALVKDKNIAQKMTKFIELNTIGVSKDSQLRAAKILGAVSDSCTDSSDSESFFEFGRRLMTQRWKQLRHAVRTSGLFSLPEFTSDFCNYYEKYSELHPAFAWLRCEGDIEDCEKFLRDHKIITRSGKHFGRDIKFVRVSMLDRDKNFGLFVERLSNITSENKFP</sequence>
<dbReference type="InterPro" id="IPR037029">
    <property type="entry name" value="Alliinase_N_sf"/>
</dbReference>
<evidence type="ECO:0000256" key="3">
    <source>
        <dbReference type="ARBA" id="ARBA00022898"/>
    </source>
</evidence>
<dbReference type="SUPFAM" id="SSF53383">
    <property type="entry name" value="PLP-dependent transferases"/>
    <property type="match status" value="1"/>
</dbReference>
<dbReference type="InterPro" id="IPR006948">
    <property type="entry name" value="Alliinase_C"/>
</dbReference>
<evidence type="ECO:0000313" key="6">
    <source>
        <dbReference type="Proteomes" id="UP000316621"/>
    </source>
</evidence>
<dbReference type="Gene3D" id="2.10.25.30">
    <property type="entry name" value="EGF-like, alliinase"/>
    <property type="match status" value="1"/>
</dbReference>
<evidence type="ECO:0000256" key="2">
    <source>
        <dbReference type="ARBA" id="ARBA00006312"/>
    </source>
</evidence>
<evidence type="ECO:0000313" key="5">
    <source>
        <dbReference type="EMBL" id="RZC72072.1"/>
    </source>
</evidence>
<dbReference type="GO" id="GO:0006520">
    <property type="term" value="P:amino acid metabolic process"/>
    <property type="evidence" value="ECO:0007669"/>
    <property type="project" value="TreeGrafter"/>
</dbReference>
<dbReference type="InterPro" id="IPR050478">
    <property type="entry name" value="Ethylene_sulfur-biosynth"/>
</dbReference>